<protein>
    <submittedName>
        <fullName evidence="2">Uncharacterized protein</fullName>
    </submittedName>
</protein>
<dbReference type="OrthoDB" id="5399619at2759"/>
<sequence>MTINSVTPNNKKKKKSAALPETIFKQTPSFSSSSSSSRIISPTFFFSFSPLLSRQTDQTDNMSRTSASQFHTILPQRLYIRPRITPQLLLPLLLRKANSGSKGAKPAVPHPALEPIQIPAPLLLSAHKSGASPYAPGAAQALMNEYARRTSSPASRALGLEFCKDHGTTGEDLTSLARLLLRSNNAAGGFALLRHLLRTCAHMDVPAAVVHLHVLLSAQVARGGGSVLVQAELEGVRKRLAKVAPGHAGGL</sequence>
<proteinExistence type="predicted"/>
<dbReference type="AlphaFoldDB" id="A0A3N4K552"/>
<reference evidence="2 3" key="1">
    <citation type="journal article" date="2018" name="Nat. Ecol. Evol.">
        <title>Pezizomycetes genomes reveal the molecular basis of ectomycorrhizal truffle lifestyle.</title>
        <authorList>
            <person name="Murat C."/>
            <person name="Payen T."/>
            <person name="Noel B."/>
            <person name="Kuo A."/>
            <person name="Morin E."/>
            <person name="Chen J."/>
            <person name="Kohler A."/>
            <person name="Krizsan K."/>
            <person name="Balestrini R."/>
            <person name="Da Silva C."/>
            <person name="Montanini B."/>
            <person name="Hainaut M."/>
            <person name="Levati E."/>
            <person name="Barry K.W."/>
            <person name="Belfiori B."/>
            <person name="Cichocki N."/>
            <person name="Clum A."/>
            <person name="Dockter R.B."/>
            <person name="Fauchery L."/>
            <person name="Guy J."/>
            <person name="Iotti M."/>
            <person name="Le Tacon F."/>
            <person name="Lindquist E.A."/>
            <person name="Lipzen A."/>
            <person name="Malagnac F."/>
            <person name="Mello A."/>
            <person name="Molinier V."/>
            <person name="Miyauchi S."/>
            <person name="Poulain J."/>
            <person name="Riccioni C."/>
            <person name="Rubini A."/>
            <person name="Sitrit Y."/>
            <person name="Splivallo R."/>
            <person name="Traeger S."/>
            <person name="Wang M."/>
            <person name="Zifcakova L."/>
            <person name="Wipf D."/>
            <person name="Zambonelli A."/>
            <person name="Paolocci F."/>
            <person name="Nowrousian M."/>
            <person name="Ottonello S."/>
            <person name="Baldrian P."/>
            <person name="Spatafora J.W."/>
            <person name="Henrissat B."/>
            <person name="Nagy L.G."/>
            <person name="Aury J.M."/>
            <person name="Wincker P."/>
            <person name="Grigoriev I.V."/>
            <person name="Bonfante P."/>
            <person name="Martin F.M."/>
        </authorList>
    </citation>
    <scope>NUCLEOTIDE SEQUENCE [LARGE SCALE GENOMIC DNA]</scope>
    <source>
        <strain evidence="2 3">120613-1</strain>
    </source>
</reference>
<evidence type="ECO:0000313" key="3">
    <source>
        <dbReference type="Proteomes" id="UP000276215"/>
    </source>
</evidence>
<evidence type="ECO:0000256" key="1">
    <source>
        <dbReference type="SAM" id="MobiDB-lite"/>
    </source>
</evidence>
<keyword evidence="3" id="KW-1185">Reference proteome</keyword>
<name>A0A3N4K552_9PEZI</name>
<accession>A0A3N4K552</accession>
<dbReference type="EMBL" id="ML120376">
    <property type="protein sequence ID" value="RPB01045.1"/>
    <property type="molecule type" value="Genomic_DNA"/>
</dbReference>
<dbReference type="Proteomes" id="UP000276215">
    <property type="component" value="Unassembled WGS sequence"/>
</dbReference>
<organism evidence="2 3">
    <name type="scientific">Choiromyces venosus 120613-1</name>
    <dbReference type="NCBI Taxonomy" id="1336337"/>
    <lineage>
        <taxon>Eukaryota</taxon>
        <taxon>Fungi</taxon>
        <taxon>Dikarya</taxon>
        <taxon>Ascomycota</taxon>
        <taxon>Pezizomycotina</taxon>
        <taxon>Pezizomycetes</taxon>
        <taxon>Pezizales</taxon>
        <taxon>Tuberaceae</taxon>
        <taxon>Choiromyces</taxon>
    </lineage>
</organism>
<evidence type="ECO:0000313" key="2">
    <source>
        <dbReference type="EMBL" id="RPB01045.1"/>
    </source>
</evidence>
<feature type="region of interest" description="Disordered" evidence="1">
    <location>
        <begin position="1"/>
        <end position="20"/>
    </location>
</feature>
<gene>
    <name evidence="2" type="ORF">L873DRAFT_729458</name>
</gene>
<dbReference type="STRING" id="1336337.A0A3N4K552"/>